<reference evidence="2" key="1">
    <citation type="submission" date="2024-07" db="EMBL/GenBank/DDBJ databases">
        <title>Two chromosome-level genome assemblies of Korean endemic species Abeliophyllum distichum and Forsythia ovata (Oleaceae).</title>
        <authorList>
            <person name="Jang H."/>
        </authorList>
    </citation>
    <scope>NUCLEOTIDE SEQUENCE [LARGE SCALE GENOMIC DNA]</scope>
</reference>
<keyword evidence="2" id="KW-1185">Reference proteome</keyword>
<evidence type="ECO:0000313" key="2">
    <source>
        <dbReference type="Proteomes" id="UP001604277"/>
    </source>
</evidence>
<dbReference type="EMBL" id="JBFOLJ010000004">
    <property type="protein sequence ID" value="KAL2544192.1"/>
    <property type="molecule type" value="Genomic_DNA"/>
</dbReference>
<evidence type="ECO:0000313" key="1">
    <source>
        <dbReference type="EMBL" id="KAL2544192.1"/>
    </source>
</evidence>
<organism evidence="1 2">
    <name type="scientific">Forsythia ovata</name>
    <dbReference type="NCBI Taxonomy" id="205694"/>
    <lineage>
        <taxon>Eukaryota</taxon>
        <taxon>Viridiplantae</taxon>
        <taxon>Streptophyta</taxon>
        <taxon>Embryophyta</taxon>
        <taxon>Tracheophyta</taxon>
        <taxon>Spermatophyta</taxon>
        <taxon>Magnoliopsida</taxon>
        <taxon>eudicotyledons</taxon>
        <taxon>Gunneridae</taxon>
        <taxon>Pentapetalae</taxon>
        <taxon>asterids</taxon>
        <taxon>lamiids</taxon>
        <taxon>Lamiales</taxon>
        <taxon>Oleaceae</taxon>
        <taxon>Forsythieae</taxon>
        <taxon>Forsythia</taxon>
    </lineage>
</organism>
<dbReference type="AlphaFoldDB" id="A0ABD1W3P9"/>
<proteinExistence type="predicted"/>
<sequence length="146" mass="16761">MGSSHKSIMLRERLLESNNVALKPIGWVTQMMVIECHKRTRLPQRRKKNICSLENNRCCTSDNWSPPHFGDKMGKMSEIPATYQCIRRGSRDSTDEALRVIFRRRTLSSKLHSQRGFCWWHRLALGDILGLSSSCHCFPQQGGMAA</sequence>
<name>A0ABD1W3P9_9LAMI</name>
<accession>A0ABD1W3P9</accession>
<gene>
    <name evidence="1" type="ORF">Fot_13425</name>
</gene>
<dbReference type="Proteomes" id="UP001604277">
    <property type="component" value="Unassembled WGS sequence"/>
</dbReference>
<protein>
    <submittedName>
        <fullName evidence="1">Uncharacterized protein</fullName>
    </submittedName>
</protein>
<comment type="caution">
    <text evidence="1">The sequence shown here is derived from an EMBL/GenBank/DDBJ whole genome shotgun (WGS) entry which is preliminary data.</text>
</comment>